<feature type="transmembrane region" description="Helical" evidence="2">
    <location>
        <begin position="311"/>
        <end position="329"/>
    </location>
</feature>
<feature type="compositionally biased region" description="Basic residues" evidence="1">
    <location>
        <begin position="211"/>
        <end position="223"/>
    </location>
</feature>
<feature type="transmembrane region" description="Helical" evidence="2">
    <location>
        <begin position="367"/>
        <end position="391"/>
    </location>
</feature>
<gene>
    <name evidence="3" type="ORF">PCOR1329_LOCUS51059</name>
</gene>
<dbReference type="Proteomes" id="UP001189429">
    <property type="component" value="Unassembled WGS sequence"/>
</dbReference>
<feature type="region of interest" description="Disordered" evidence="1">
    <location>
        <begin position="447"/>
        <end position="525"/>
    </location>
</feature>
<keyword evidence="2" id="KW-0472">Membrane</keyword>
<feature type="region of interest" description="Disordered" evidence="1">
    <location>
        <begin position="203"/>
        <end position="240"/>
    </location>
</feature>
<proteinExistence type="predicted"/>
<feature type="transmembrane region" description="Helical" evidence="2">
    <location>
        <begin position="283"/>
        <end position="305"/>
    </location>
</feature>
<reference evidence="3" key="1">
    <citation type="submission" date="2023-10" db="EMBL/GenBank/DDBJ databases">
        <authorList>
            <person name="Chen Y."/>
            <person name="Shah S."/>
            <person name="Dougan E. K."/>
            <person name="Thang M."/>
            <person name="Chan C."/>
        </authorList>
    </citation>
    <scope>NUCLEOTIDE SEQUENCE [LARGE SCALE GENOMIC DNA]</scope>
</reference>
<sequence length="1028" mass="110616">PCSHPFPPASPPPPDSSPLHAAAAAAPFGGPAMYAAAAVAAVGARSIFTYNRGNFMYDRKMRQKQEFSVLKFRTMQADLWREDVRTLVELTVGKMDSYTIVSALLFEFCGELFGPGHLDPGTPQWLLWLYMLALSGAFVYFFLGVFFAMHASVAASAGSARLLTQLVRLPVPSWYQLEGMRTYGDSVEALGASSLLRIPFVSPAAPQRPQPRARGRPRARRGPRPTAGNPPGGGPQSVDPWDLEADGRHVYELQQRPTGELRHVDLVRRAAATWQGFEAFTRVCMTMGTIQLLYAVSYYVIGYVLVQDGEVYGALFVAAIMTCSIAVIVRLDVSLTAEEFYVVMALAFSGPLSALIAGYWWCKYEAQLSVCALMILPLSFAAHGGLLAYVLQIMSIQEQPNRTLLPMRWRTVLYLDVFGWLASDSAPDGPREAGGYEKAFRRADDGAYVPAGEPDAGSLCSEQRAQDDDEDTDARSVDEHVGAASGSSLEGDAPWSSVPEFDIGSPPRPVRPESRGPLSPRTQHSMSHCTRHVSEHVEGVGAPGAVHDAHGEAFDADTYFPAQNVKSSQEQDEAVTGHDNFRGMAPWFVFRSITRLLAFLYFLGMFWCLGRVCGFPDFHLPPLPFKVLLKEPTHEGAAEDRGSQDQAEESQQQLGEDSDPLQVHEAPRRLLQLPQGERLDVQWPRGELGSPPRALSCDASGQYLAVADGFGVYSARLAEQELVAPNASARFISRFAQAPACSALDGQSPRDVSIVCANADERHGPPQHCAAVVMYADGGASLVECPLPGAPGSRERREQLGPKATGHDTTSAAGLAWRVPAGWLDEATSEQIESFAVDSRCAAARGDSVTFSPGLPGCVLVSTSRGRLALLRPHVSRGAHVLVPLWALSLPYGPRLALPMPGGSLHILPGGLALVLARPPAPVTRDARSRKKRAAARASQGAHSLAPLPYLVLAVSLETGTVVGSWALPQGAKWSAVCGGDRWLLALGSAELPEGGGRTSRADTSVWRFPMPRELAPPAAPAPEAASA</sequence>
<evidence type="ECO:0000313" key="3">
    <source>
        <dbReference type="EMBL" id="CAK0862716.1"/>
    </source>
</evidence>
<protein>
    <submittedName>
        <fullName evidence="3">Uncharacterized protein</fullName>
    </submittedName>
</protein>
<keyword evidence="4" id="KW-1185">Reference proteome</keyword>
<keyword evidence="2" id="KW-1133">Transmembrane helix</keyword>
<feature type="region of interest" description="Disordered" evidence="1">
    <location>
        <begin position="789"/>
        <end position="809"/>
    </location>
</feature>
<feature type="transmembrane region" description="Helical" evidence="2">
    <location>
        <begin position="588"/>
        <end position="607"/>
    </location>
</feature>
<evidence type="ECO:0000256" key="2">
    <source>
        <dbReference type="SAM" id="Phobius"/>
    </source>
</evidence>
<feature type="non-terminal residue" evidence="3">
    <location>
        <position position="1"/>
    </location>
</feature>
<evidence type="ECO:0000256" key="1">
    <source>
        <dbReference type="SAM" id="MobiDB-lite"/>
    </source>
</evidence>
<feature type="region of interest" description="Disordered" evidence="1">
    <location>
        <begin position="634"/>
        <end position="661"/>
    </location>
</feature>
<evidence type="ECO:0000313" key="4">
    <source>
        <dbReference type="Proteomes" id="UP001189429"/>
    </source>
</evidence>
<name>A0ABN9URR5_9DINO</name>
<feature type="transmembrane region" description="Helical" evidence="2">
    <location>
        <begin position="125"/>
        <end position="149"/>
    </location>
</feature>
<feature type="transmembrane region" description="Helical" evidence="2">
    <location>
        <begin position="341"/>
        <end position="361"/>
    </location>
</feature>
<comment type="caution">
    <text evidence="3">The sequence shown here is derived from an EMBL/GenBank/DDBJ whole genome shotgun (WGS) entry which is preliminary data.</text>
</comment>
<dbReference type="EMBL" id="CAUYUJ010016188">
    <property type="protein sequence ID" value="CAK0862716.1"/>
    <property type="molecule type" value="Genomic_DNA"/>
</dbReference>
<organism evidence="3 4">
    <name type="scientific">Prorocentrum cordatum</name>
    <dbReference type="NCBI Taxonomy" id="2364126"/>
    <lineage>
        <taxon>Eukaryota</taxon>
        <taxon>Sar</taxon>
        <taxon>Alveolata</taxon>
        <taxon>Dinophyceae</taxon>
        <taxon>Prorocentrales</taxon>
        <taxon>Prorocentraceae</taxon>
        <taxon>Prorocentrum</taxon>
    </lineage>
</organism>
<keyword evidence="2" id="KW-0812">Transmembrane</keyword>
<accession>A0ABN9URR5</accession>
<feature type="compositionally biased region" description="Basic and acidic residues" evidence="1">
    <location>
        <begin position="634"/>
        <end position="643"/>
    </location>
</feature>
<feature type="transmembrane region" description="Helical" evidence="2">
    <location>
        <begin position="95"/>
        <end position="113"/>
    </location>
</feature>